<dbReference type="AlphaFoldDB" id="G4TZS9"/>
<evidence type="ECO:0000313" key="2">
    <source>
        <dbReference type="EMBL" id="CCA76822.1"/>
    </source>
</evidence>
<comment type="caution">
    <text evidence="2">The sequence shown here is derived from an EMBL/GenBank/DDBJ whole genome shotgun (WGS) entry which is preliminary data.</text>
</comment>
<keyword evidence="3" id="KW-1185">Reference proteome</keyword>
<name>G4TZS9_SERID</name>
<dbReference type="HOGENOM" id="CLU_1355108_0_0_1"/>
<feature type="compositionally biased region" description="Basic and acidic residues" evidence="1">
    <location>
        <begin position="83"/>
        <end position="102"/>
    </location>
</feature>
<dbReference type="InParanoid" id="G4TZS9"/>
<evidence type="ECO:0000256" key="1">
    <source>
        <dbReference type="SAM" id="MobiDB-lite"/>
    </source>
</evidence>
<feature type="compositionally biased region" description="Acidic residues" evidence="1">
    <location>
        <begin position="155"/>
        <end position="174"/>
    </location>
</feature>
<feature type="compositionally biased region" description="Basic residues" evidence="1">
    <location>
        <begin position="1"/>
        <end position="13"/>
    </location>
</feature>
<accession>G4TZS9</accession>
<protein>
    <submittedName>
        <fullName evidence="2">Uncharacterized protein</fullName>
    </submittedName>
</protein>
<reference evidence="2 3" key="1">
    <citation type="journal article" date="2011" name="PLoS Pathog.">
        <title>Endophytic Life Strategies Decoded by Genome and Transcriptome Analyses of the Mutualistic Root Symbiont Piriformospora indica.</title>
        <authorList>
            <person name="Zuccaro A."/>
            <person name="Lahrmann U."/>
            <person name="Guldener U."/>
            <person name="Langen G."/>
            <person name="Pfiffi S."/>
            <person name="Biedenkopf D."/>
            <person name="Wong P."/>
            <person name="Samans B."/>
            <person name="Grimm C."/>
            <person name="Basiewicz M."/>
            <person name="Murat C."/>
            <person name="Martin F."/>
            <person name="Kogel K.H."/>
        </authorList>
    </citation>
    <scope>NUCLEOTIDE SEQUENCE [LARGE SCALE GENOMIC DNA]</scope>
    <source>
        <strain evidence="2 3">DSM 11827</strain>
    </source>
</reference>
<sequence length="202" mass="22187">MPATRKGKGKAKAKASANTVTQATLRTTSSPLNQAVRKGVLSRQGACVIRPDEHERITIPVPDPTSSNPAAIRTTPPAGSSHTDTRQHSQQHQDHHRDKNPENLRGSRGTHDIDDCGDNENDDDDDDNNNDGAFLTPNQVPFRVVASIRRKDGGNDSEGDEDNEDKDEDEEEAELSDRSYVDVAGPSRLAVPLRCMSQEYRH</sequence>
<feature type="compositionally biased region" description="Polar residues" evidence="1">
    <location>
        <begin position="16"/>
        <end position="33"/>
    </location>
</feature>
<feature type="region of interest" description="Disordered" evidence="1">
    <location>
        <begin position="1"/>
        <end position="179"/>
    </location>
</feature>
<proteinExistence type="predicted"/>
<feature type="compositionally biased region" description="Acidic residues" evidence="1">
    <location>
        <begin position="115"/>
        <end position="129"/>
    </location>
</feature>
<gene>
    <name evidence="2" type="ORF">PIIN_10808</name>
</gene>
<dbReference type="EMBL" id="CAFZ01001034">
    <property type="protein sequence ID" value="CCA76822.1"/>
    <property type="molecule type" value="Genomic_DNA"/>
</dbReference>
<organism evidence="2 3">
    <name type="scientific">Serendipita indica (strain DSM 11827)</name>
    <name type="common">Root endophyte fungus</name>
    <name type="synonym">Piriformospora indica</name>
    <dbReference type="NCBI Taxonomy" id="1109443"/>
    <lineage>
        <taxon>Eukaryota</taxon>
        <taxon>Fungi</taxon>
        <taxon>Dikarya</taxon>
        <taxon>Basidiomycota</taxon>
        <taxon>Agaricomycotina</taxon>
        <taxon>Agaricomycetes</taxon>
        <taxon>Sebacinales</taxon>
        <taxon>Serendipitaceae</taxon>
        <taxon>Serendipita</taxon>
    </lineage>
</organism>
<evidence type="ECO:0000313" key="3">
    <source>
        <dbReference type="Proteomes" id="UP000007148"/>
    </source>
</evidence>
<dbReference type="Proteomes" id="UP000007148">
    <property type="component" value="Unassembled WGS sequence"/>
</dbReference>